<dbReference type="EMBL" id="JAGEPF010000018">
    <property type="protein sequence ID" value="MBO2461513.1"/>
    <property type="molecule type" value="Genomic_DNA"/>
</dbReference>
<gene>
    <name evidence="1" type="ORF">J4709_28415</name>
</gene>
<dbReference type="RefSeq" id="WP_208244872.1">
    <property type="nucleotide sequence ID" value="NZ_JAGEPF010000018.1"/>
</dbReference>
<dbReference type="Proteomes" id="UP000680206">
    <property type="component" value="Unassembled WGS sequence"/>
</dbReference>
<name>A0ABS3RYZ1_9ACTN</name>
<accession>A0ABS3RYZ1</accession>
<organism evidence="1 2">
    <name type="scientific">Actinomadura violacea</name>
    <dbReference type="NCBI Taxonomy" id="2819934"/>
    <lineage>
        <taxon>Bacteria</taxon>
        <taxon>Bacillati</taxon>
        <taxon>Actinomycetota</taxon>
        <taxon>Actinomycetes</taxon>
        <taxon>Streptosporangiales</taxon>
        <taxon>Thermomonosporaceae</taxon>
        <taxon>Actinomadura</taxon>
    </lineage>
</organism>
<reference evidence="1 2" key="1">
    <citation type="submission" date="2021-03" db="EMBL/GenBank/DDBJ databases">
        <title>Actinomadura violae sp. nov., isolated from lichen in Thailand.</title>
        <authorList>
            <person name="Kanchanasin P."/>
            <person name="Saeng-In P."/>
            <person name="Phongsopitanun W."/>
            <person name="Yuki M."/>
            <person name="Kudo T."/>
            <person name="Ohkuma M."/>
            <person name="Tanasupawat S."/>
        </authorList>
    </citation>
    <scope>NUCLEOTIDE SEQUENCE [LARGE SCALE GENOMIC DNA]</scope>
    <source>
        <strain evidence="1 2">LCR2-06</strain>
    </source>
</reference>
<comment type="caution">
    <text evidence="1">The sequence shown here is derived from an EMBL/GenBank/DDBJ whole genome shotgun (WGS) entry which is preliminary data.</text>
</comment>
<proteinExistence type="predicted"/>
<keyword evidence="2" id="KW-1185">Reference proteome</keyword>
<evidence type="ECO:0000313" key="2">
    <source>
        <dbReference type="Proteomes" id="UP000680206"/>
    </source>
</evidence>
<protein>
    <submittedName>
        <fullName evidence="1">Uncharacterized protein</fullName>
    </submittedName>
</protein>
<evidence type="ECO:0000313" key="1">
    <source>
        <dbReference type="EMBL" id="MBO2461513.1"/>
    </source>
</evidence>
<sequence>MGEGTDSGGGGAREVRVVEIAARVVEALRATGNYQARYDNDEERAVLQQAARIARATVRPRRITARTTAGVFYAVWSEPTPLEDEVRWHQMVEAVNAVQPKNWRQRRP</sequence>